<dbReference type="GeneID" id="40310186"/>
<name>A0A2A9MI24_BESBE</name>
<dbReference type="AlphaFoldDB" id="A0A2A9MI24"/>
<dbReference type="RefSeq" id="XP_029219615.1">
    <property type="nucleotide sequence ID" value="XM_029363692.1"/>
</dbReference>
<feature type="region of interest" description="Disordered" evidence="1">
    <location>
        <begin position="213"/>
        <end position="240"/>
    </location>
</feature>
<protein>
    <submittedName>
        <fullName evidence="2">Uncharacterized protein</fullName>
    </submittedName>
</protein>
<feature type="compositionally biased region" description="Low complexity" evidence="1">
    <location>
        <begin position="223"/>
        <end position="240"/>
    </location>
</feature>
<dbReference type="KEGG" id="bbes:BESB_052570"/>
<dbReference type="Proteomes" id="UP000224006">
    <property type="component" value="Chromosome IV"/>
</dbReference>
<proteinExistence type="predicted"/>
<sequence length="354" mass="38713">MDFLSGSYQVNRASDSMTSVYPPAVSSQPSSRPFDGPVTSTPESQRSVRDNNPSEPLVPLSMSGAEPHATRPSEGLLPSNGVTEAHTGVPRTEAEEPLSAYSGRSNDVEDSAVSFLHDEGSVTPQATMSGPPTSAAPSPGSQADKDDMTGFPRGGYIPPFAVFSAEPSGRASARGGRGNPRQESSEPGALLYGDLDDYLENAKDPYASQLAALSRGADKERTVTATSTTPPYTYSPTYNPYSDNIDVDQIPDSPYHNYAYAEDPFPSPYSTHSRLENYGTEFNNRYYHEQRISPNISWNEYTRRKKEADEARKREEQLQQEGRIGVLEAADSSFQGLIGFPYEPRRRTNRTSRS</sequence>
<accession>A0A2A9MI24</accession>
<reference evidence="2 3" key="1">
    <citation type="submission" date="2017-09" db="EMBL/GenBank/DDBJ databases">
        <title>Genome sequencing of Besnoitia besnoiti strain Bb-Ger1.</title>
        <authorList>
            <person name="Schares G."/>
            <person name="Venepally P."/>
            <person name="Lorenzi H.A."/>
        </authorList>
    </citation>
    <scope>NUCLEOTIDE SEQUENCE [LARGE SCALE GENOMIC DNA]</scope>
    <source>
        <strain evidence="2 3">Bb-Ger1</strain>
    </source>
</reference>
<keyword evidence="3" id="KW-1185">Reference proteome</keyword>
<evidence type="ECO:0000313" key="2">
    <source>
        <dbReference type="EMBL" id="PFH35606.1"/>
    </source>
</evidence>
<evidence type="ECO:0000313" key="3">
    <source>
        <dbReference type="Proteomes" id="UP000224006"/>
    </source>
</evidence>
<dbReference type="OrthoDB" id="331372at2759"/>
<feature type="compositionally biased region" description="Low complexity" evidence="1">
    <location>
        <begin position="126"/>
        <end position="142"/>
    </location>
</feature>
<comment type="caution">
    <text evidence="2">The sequence shown here is derived from an EMBL/GenBank/DDBJ whole genome shotgun (WGS) entry which is preliminary data.</text>
</comment>
<feature type="region of interest" description="Disordered" evidence="1">
    <location>
        <begin position="1"/>
        <end position="192"/>
    </location>
</feature>
<evidence type="ECO:0000256" key="1">
    <source>
        <dbReference type="SAM" id="MobiDB-lite"/>
    </source>
</evidence>
<feature type="compositionally biased region" description="Polar residues" evidence="1">
    <location>
        <begin position="38"/>
        <end position="54"/>
    </location>
</feature>
<dbReference type="EMBL" id="NWUJ01000004">
    <property type="protein sequence ID" value="PFH35606.1"/>
    <property type="molecule type" value="Genomic_DNA"/>
</dbReference>
<dbReference type="VEuPathDB" id="ToxoDB:BESB_052570"/>
<feature type="compositionally biased region" description="Polar residues" evidence="1">
    <location>
        <begin position="1"/>
        <end position="31"/>
    </location>
</feature>
<feature type="compositionally biased region" description="Low complexity" evidence="1">
    <location>
        <begin position="164"/>
        <end position="174"/>
    </location>
</feature>
<gene>
    <name evidence="2" type="ORF">BESB_052570</name>
</gene>
<organism evidence="2 3">
    <name type="scientific">Besnoitia besnoiti</name>
    <name type="common">Apicomplexan protozoan</name>
    <dbReference type="NCBI Taxonomy" id="94643"/>
    <lineage>
        <taxon>Eukaryota</taxon>
        <taxon>Sar</taxon>
        <taxon>Alveolata</taxon>
        <taxon>Apicomplexa</taxon>
        <taxon>Conoidasida</taxon>
        <taxon>Coccidia</taxon>
        <taxon>Eucoccidiorida</taxon>
        <taxon>Eimeriorina</taxon>
        <taxon>Sarcocystidae</taxon>
        <taxon>Besnoitia</taxon>
    </lineage>
</organism>